<dbReference type="GO" id="GO:0004601">
    <property type="term" value="F:peroxidase activity"/>
    <property type="evidence" value="ECO:0007669"/>
    <property type="project" value="UniProtKB-KW"/>
</dbReference>
<dbReference type="PROSITE" id="PS51355">
    <property type="entry name" value="GLUTATHIONE_PEROXID_3"/>
    <property type="match status" value="1"/>
</dbReference>
<evidence type="ECO:0000256" key="4">
    <source>
        <dbReference type="PIRSR" id="PIRSR000303-1"/>
    </source>
</evidence>
<dbReference type="EMBL" id="SUYC01000012">
    <property type="protein sequence ID" value="MBE6271399.1"/>
    <property type="molecule type" value="Genomic_DNA"/>
</dbReference>
<name>A0A9D5S8Q5_XYLRU</name>
<dbReference type="GO" id="GO:0034599">
    <property type="term" value="P:cellular response to oxidative stress"/>
    <property type="evidence" value="ECO:0007669"/>
    <property type="project" value="TreeGrafter"/>
</dbReference>
<evidence type="ECO:0000256" key="3">
    <source>
        <dbReference type="ARBA" id="ARBA00023002"/>
    </source>
</evidence>
<gene>
    <name evidence="7" type="ORF">E7101_10685</name>
</gene>
<dbReference type="CDD" id="cd00340">
    <property type="entry name" value="GSH_Peroxidase"/>
    <property type="match status" value="1"/>
</dbReference>
<evidence type="ECO:0000256" key="5">
    <source>
        <dbReference type="RuleBase" id="RU000499"/>
    </source>
</evidence>
<proteinExistence type="inferred from homology"/>
<feature type="domain" description="Thioredoxin" evidence="6">
    <location>
        <begin position="1"/>
        <end position="180"/>
    </location>
</feature>
<dbReference type="InterPro" id="IPR036249">
    <property type="entry name" value="Thioredoxin-like_sf"/>
</dbReference>
<evidence type="ECO:0000256" key="2">
    <source>
        <dbReference type="ARBA" id="ARBA00022559"/>
    </source>
</evidence>
<sequence>MQKIYDFKAFSSRGKEIDFSQFNGKVLLIVNTASKCGFTPQFAGLEELNKKYKDQGLVVIGFPCNQFKEQDPEGDEKIEEFCQLNYGVTFQIMRKGDVNGKDAQPIFEYLKAQAPTEEYNGLKAKAAKALFKTISKSVEKDSDIKWNFTKFLISKDGETIKRYAPTTEPKDFEKDIEAML</sequence>
<evidence type="ECO:0000256" key="1">
    <source>
        <dbReference type="ARBA" id="ARBA00006926"/>
    </source>
</evidence>
<evidence type="ECO:0000259" key="6">
    <source>
        <dbReference type="PROSITE" id="PS51352"/>
    </source>
</evidence>
<evidence type="ECO:0000313" key="7">
    <source>
        <dbReference type="EMBL" id="MBE6271399.1"/>
    </source>
</evidence>
<dbReference type="FunFam" id="3.40.30.10:FF:000010">
    <property type="entry name" value="Glutathione peroxidase"/>
    <property type="match status" value="1"/>
</dbReference>
<reference evidence="7" key="1">
    <citation type="submission" date="2019-04" db="EMBL/GenBank/DDBJ databases">
        <title>Evolution of Biomass-Degrading Anaerobic Consortia Revealed by Metagenomics.</title>
        <authorList>
            <person name="Peng X."/>
        </authorList>
    </citation>
    <scope>NUCLEOTIDE SEQUENCE</scope>
    <source>
        <strain evidence="7">SIG140</strain>
    </source>
</reference>
<dbReference type="PROSITE" id="PS00460">
    <property type="entry name" value="GLUTATHIONE_PEROXID_1"/>
    <property type="match status" value="1"/>
</dbReference>
<feature type="active site" evidence="4">
    <location>
        <position position="36"/>
    </location>
</feature>
<dbReference type="PROSITE" id="PS51352">
    <property type="entry name" value="THIOREDOXIN_2"/>
    <property type="match status" value="1"/>
</dbReference>
<dbReference type="InterPro" id="IPR013766">
    <property type="entry name" value="Thioredoxin_domain"/>
</dbReference>
<dbReference type="Proteomes" id="UP000806522">
    <property type="component" value="Unassembled WGS sequence"/>
</dbReference>
<dbReference type="InterPro" id="IPR000889">
    <property type="entry name" value="Glutathione_peroxidase"/>
</dbReference>
<comment type="similarity">
    <text evidence="1 5">Belongs to the glutathione peroxidase family.</text>
</comment>
<accession>A0A9D5S8Q5</accession>
<dbReference type="PRINTS" id="PR01011">
    <property type="entry name" value="GLUTPROXDASE"/>
</dbReference>
<dbReference type="Pfam" id="PF00255">
    <property type="entry name" value="GSHPx"/>
    <property type="match status" value="1"/>
</dbReference>
<dbReference type="PANTHER" id="PTHR11592">
    <property type="entry name" value="GLUTATHIONE PEROXIDASE"/>
    <property type="match status" value="1"/>
</dbReference>
<dbReference type="PIRSF" id="PIRSF000303">
    <property type="entry name" value="Glutathion_perox"/>
    <property type="match status" value="1"/>
</dbReference>
<dbReference type="InterPro" id="IPR029759">
    <property type="entry name" value="GPX_AS"/>
</dbReference>
<organism evidence="7 8">
    <name type="scientific">Xylanibacter ruminicola</name>
    <name type="common">Prevotella ruminicola</name>
    <dbReference type="NCBI Taxonomy" id="839"/>
    <lineage>
        <taxon>Bacteria</taxon>
        <taxon>Pseudomonadati</taxon>
        <taxon>Bacteroidota</taxon>
        <taxon>Bacteroidia</taxon>
        <taxon>Bacteroidales</taxon>
        <taxon>Prevotellaceae</taxon>
        <taxon>Xylanibacter</taxon>
    </lineage>
</organism>
<dbReference type="PANTHER" id="PTHR11592:SF78">
    <property type="entry name" value="GLUTATHIONE PEROXIDASE"/>
    <property type="match status" value="1"/>
</dbReference>
<dbReference type="SUPFAM" id="SSF52833">
    <property type="entry name" value="Thioredoxin-like"/>
    <property type="match status" value="1"/>
</dbReference>
<evidence type="ECO:0000313" key="8">
    <source>
        <dbReference type="Proteomes" id="UP000806522"/>
    </source>
</evidence>
<dbReference type="InterPro" id="IPR029760">
    <property type="entry name" value="GPX_CS"/>
</dbReference>
<dbReference type="Gene3D" id="3.40.30.10">
    <property type="entry name" value="Glutaredoxin"/>
    <property type="match status" value="1"/>
</dbReference>
<keyword evidence="3 5" id="KW-0560">Oxidoreductase</keyword>
<comment type="caution">
    <text evidence="7">The sequence shown here is derived from an EMBL/GenBank/DDBJ whole genome shotgun (WGS) entry which is preliminary data.</text>
</comment>
<protein>
    <recommendedName>
        <fullName evidence="5">Glutathione peroxidase</fullName>
    </recommendedName>
</protein>
<dbReference type="AlphaFoldDB" id="A0A9D5S8Q5"/>
<keyword evidence="2 5" id="KW-0575">Peroxidase</keyword>
<dbReference type="PROSITE" id="PS00763">
    <property type="entry name" value="GLUTATHIONE_PEROXID_2"/>
    <property type="match status" value="1"/>
</dbReference>